<evidence type="ECO:0000256" key="2">
    <source>
        <dbReference type="ARBA" id="ARBA00008711"/>
    </source>
</evidence>
<evidence type="ECO:0000259" key="12">
    <source>
        <dbReference type="Pfam" id="PF01035"/>
    </source>
</evidence>
<keyword evidence="14" id="KW-1185">Reference proteome</keyword>
<dbReference type="SUPFAM" id="SSF46767">
    <property type="entry name" value="Methylated DNA-protein cysteine methyltransferase, C-terminal domain"/>
    <property type="match status" value="1"/>
</dbReference>
<dbReference type="InterPro" id="IPR001497">
    <property type="entry name" value="MethylDNA_cys_MeTrfase_AS"/>
</dbReference>
<dbReference type="PANTHER" id="PTHR10815">
    <property type="entry name" value="METHYLATED-DNA--PROTEIN-CYSTEINE METHYLTRANSFERASE"/>
    <property type="match status" value="1"/>
</dbReference>
<dbReference type="AlphaFoldDB" id="A0A8H3EMS3"/>
<keyword evidence="8" id="KW-0234">DNA repair</keyword>
<dbReference type="EC" id="2.1.1.63" evidence="3"/>
<evidence type="ECO:0000256" key="6">
    <source>
        <dbReference type="ARBA" id="ARBA00022679"/>
    </source>
</evidence>
<evidence type="ECO:0000256" key="11">
    <source>
        <dbReference type="ARBA" id="ARBA00049348"/>
    </source>
</evidence>
<dbReference type="OrthoDB" id="1907495at2759"/>
<dbReference type="GO" id="GO:0006281">
    <property type="term" value="P:DNA repair"/>
    <property type="evidence" value="ECO:0007669"/>
    <property type="project" value="UniProtKB-KW"/>
</dbReference>
<dbReference type="PANTHER" id="PTHR10815:SF13">
    <property type="entry name" value="METHYLATED-DNA--PROTEIN-CYSTEINE METHYLTRANSFERASE"/>
    <property type="match status" value="1"/>
</dbReference>
<comment type="caution">
    <text evidence="13">The sequence shown here is derived from an EMBL/GenBank/DDBJ whole genome shotgun (WGS) entry which is preliminary data.</text>
</comment>
<gene>
    <name evidence="13" type="ORF">GOMPHAMPRED_006939</name>
</gene>
<dbReference type="InterPro" id="IPR036388">
    <property type="entry name" value="WH-like_DNA-bd_sf"/>
</dbReference>
<evidence type="ECO:0000256" key="9">
    <source>
        <dbReference type="ARBA" id="ARBA00030795"/>
    </source>
</evidence>
<evidence type="ECO:0000313" key="13">
    <source>
        <dbReference type="EMBL" id="CAF9910061.1"/>
    </source>
</evidence>
<dbReference type="InterPro" id="IPR014048">
    <property type="entry name" value="MethylDNA_cys_MeTrfase_DNA-bd"/>
</dbReference>
<accession>A0A8H3EMS3</accession>
<evidence type="ECO:0000256" key="10">
    <source>
        <dbReference type="ARBA" id="ARBA00031621"/>
    </source>
</evidence>
<dbReference type="NCBIfam" id="TIGR00589">
    <property type="entry name" value="ogt"/>
    <property type="match status" value="1"/>
</dbReference>
<proteinExistence type="inferred from homology"/>
<sequence length="118" mass="13032">MTIEPKVTPYQKRVYALLCQIPSGKVATYATLSKALESSPRAVGGALRRNPFAPQVPCHRIIQASGLQYIGGFMGELNKAPSGVNCKKKLKLLKEEGVEFDEKGIIEDKGRLWNDFKP</sequence>
<protein>
    <recommendedName>
        <fullName evidence="4">Methylated-DNA--protein-cysteine methyltransferase</fullName>
        <ecNumber evidence="3">2.1.1.63</ecNumber>
    </recommendedName>
    <alternativeName>
        <fullName evidence="9">6-O-methylguanine-DNA methyltransferase</fullName>
    </alternativeName>
    <alternativeName>
        <fullName evidence="10">O-6-methylguanine-DNA-alkyltransferase</fullName>
    </alternativeName>
</protein>
<dbReference type="Gene3D" id="1.10.10.10">
    <property type="entry name" value="Winged helix-like DNA-binding domain superfamily/Winged helix DNA-binding domain"/>
    <property type="match status" value="1"/>
</dbReference>
<dbReference type="GO" id="GO:0003908">
    <property type="term" value="F:methylated-DNA-[protein]-cysteine S-methyltransferase activity"/>
    <property type="evidence" value="ECO:0007669"/>
    <property type="project" value="UniProtKB-EC"/>
</dbReference>
<dbReference type="Proteomes" id="UP000664169">
    <property type="component" value="Unassembled WGS sequence"/>
</dbReference>
<evidence type="ECO:0000313" key="14">
    <source>
        <dbReference type="Proteomes" id="UP000664169"/>
    </source>
</evidence>
<keyword evidence="7" id="KW-0227">DNA damage</keyword>
<keyword evidence="5" id="KW-0489">Methyltransferase</keyword>
<feature type="domain" description="Methylated-DNA-[protein]-cysteine S-methyltransferase DNA binding" evidence="12">
    <location>
        <begin position="9"/>
        <end position="98"/>
    </location>
</feature>
<name>A0A8H3EMS3_9LECA</name>
<comment type="similarity">
    <text evidence="2">Belongs to the MGMT family.</text>
</comment>
<evidence type="ECO:0000256" key="1">
    <source>
        <dbReference type="ARBA" id="ARBA00001286"/>
    </source>
</evidence>
<dbReference type="InterPro" id="IPR036217">
    <property type="entry name" value="MethylDNA_cys_MeTrfase_DNAb"/>
</dbReference>
<evidence type="ECO:0000256" key="7">
    <source>
        <dbReference type="ARBA" id="ARBA00022763"/>
    </source>
</evidence>
<comment type="catalytic activity">
    <reaction evidence="11">
        <text>a 6-O-methyl-2'-deoxyguanosine in DNA + L-cysteinyl-[protein] = S-methyl-L-cysteinyl-[protein] + a 2'-deoxyguanosine in DNA</text>
        <dbReference type="Rhea" id="RHEA:24000"/>
        <dbReference type="Rhea" id="RHEA-COMP:10131"/>
        <dbReference type="Rhea" id="RHEA-COMP:10132"/>
        <dbReference type="Rhea" id="RHEA-COMP:11367"/>
        <dbReference type="Rhea" id="RHEA-COMP:11368"/>
        <dbReference type="ChEBI" id="CHEBI:29950"/>
        <dbReference type="ChEBI" id="CHEBI:82612"/>
        <dbReference type="ChEBI" id="CHEBI:85445"/>
        <dbReference type="ChEBI" id="CHEBI:85448"/>
        <dbReference type="EC" id="2.1.1.63"/>
    </reaction>
</comment>
<dbReference type="CDD" id="cd06445">
    <property type="entry name" value="ATase"/>
    <property type="match status" value="1"/>
</dbReference>
<dbReference type="EMBL" id="CAJPDQ010000005">
    <property type="protein sequence ID" value="CAF9910061.1"/>
    <property type="molecule type" value="Genomic_DNA"/>
</dbReference>
<dbReference type="Pfam" id="PF01035">
    <property type="entry name" value="DNA_binding_1"/>
    <property type="match status" value="1"/>
</dbReference>
<evidence type="ECO:0000256" key="3">
    <source>
        <dbReference type="ARBA" id="ARBA00011918"/>
    </source>
</evidence>
<reference evidence="13" key="1">
    <citation type="submission" date="2021-03" db="EMBL/GenBank/DDBJ databases">
        <authorList>
            <person name="Tagirdzhanova G."/>
        </authorList>
    </citation>
    <scope>NUCLEOTIDE SEQUENCE</scope>
</reference>
<organism evidence="13 14">
    <name type="scientific">Gomphillus americanus</name>
    <dbReference type="NCBI Taxonomy" id="1940652"/>
    <lineage>
        <taxon>Eukaryota</taxon>
        <taxon>Fungi</taxon>
        <taxon>Dikarya</taxon>
        <taxon>Ascomycota</taxon>
        <taxon>Pezizomycotina</taxon>
        <taxon>Lecanoromycetes</taxon>
        <taxon>OSLEUM clade</taxon>
        <taxon>Ostropomycetidae</taxon>
        <taxon>Ostropales</taxon>
        <taxon>Graphidaceae</taxon>
        <taxon>Gomphilloideae</taxon>
        <taxon>Gomphillus</taxon>
    </lineage>
</organism>
<evidence type="ECO:0000256" key="5">
    <source>
        <dbReference type="ARBA" id="ARBA00022603"/>
    </source>
</evidence>
<evidence type="ECO:0000256" key="4">
    <source>
        <dbReference type="ARBA" id="ARBA00015377"/>
    </source>
</evidence>
<keyword evidence="6" id="KW-0808">Transferase</keyword>
<comment type="catalytic activity">
    <reaction evidence="1">
        <text>a 4-O-methyl-thymidine in DNA + L-cysteinyl-[protein] = a thymidine in DNA + S-methyl-L-cysteinyl-[protein]</text>
        <dbReference type="Rhea" id="RHEA:53428"/>
        <dbReference type="Rhea" id="RHEA-COMP:10131"/>
        <dbReference type="Rhea" id="RHEA-COMP:10132"/>
        <dbReference type="Rhea" id="RHEA-COMP:13555"/>
        <dbReference type="Rhea" id="RHEA-COMP:13556"/>
        <dbReference type="ChEBI" id="CHEBI:29950"/>
        <dbReference type="ChEBI" id="CHEBI:82612"/>
        <dbReference type="ChEBI" id="CHEBI:137386"/>
        <dbReference type="ChEBI" id="CHEBI:137387"/>
        <dbReference type="EC" id="2.1.1.63"/>
    </reaction>
</comment>
<dbReference type="GO" id="GO:0032259">
    <property type="term" value="P:methylation"/>
    <property type="evidence" value="ECO:0007669"/>
    <property type="project" value="UniProtKB-KW"/>
</dbReference>
<dbReference type="PROSITE" id="PS00374">
    <property type="entry name" value="MGMT"/>
    <property type="match status" value="1"/>
</dbReference>
<evidence type="ECO:0000256" key="8">
    <source>
        <dbReference type="ARBA" id="ARBA00023204"/>
    </source>
</evidence>